<sequence>MEFKNSTEGAVLKVLRNTPPSHYLLKVQSFSSLNNLNKFISDNFDAGGFKWKLCLYPNGDKENKGEGHISIYLELAKMSSFQIGWEINVIFNFFVFDQLQDKYVTIQDGRIRHFHSMSIEWGFSRFLDLETFHNPSNGYLIKDTYVFGAEFRQVTALLNVLMLLQQ</sequence>
<evidence type="ECO:0000313" key="2">
    <source>
        <dbReference type="Proteomes" id="UP001164250"/>
    </source>
</evidence>
<proteinExistence type="predicted"/>
<accession>A0ACC1C1Q0</accession>
<keyword evidence="2" id="KW-1185">Reference proteome</keyword>
<reference evidence="2" key="1">
    <citation type="journal article" date="2023" name="G3 (Bethesda)">
        <title>Genome assembly and association tests identify interacting loci associated with vigor, precocity, and sex in interspecific pistachio rootstocks.</title>
        <authorList>
            <person name="Palmer W."/>
            <person name="Jacygrad E."/>
            <person name="Sagayaradj S."/>
            <person name="Cavanaugh K."/>
            <person name="Han R."/>
            <person name="Bertier L."/>
            <person name="Beede B."/>
            <person name="Kafkas S."/>
            <person name="Golino D."/>
            <person name="Preece J."/>
            <person name="Michelmore R."/>
        </authorList>
    </citation>
    <scope>NUCLEOTIDE SEQUENCE [LARGE SCALE GENOMIC DNA]</scope>
</reference>
<protein>
    <submittedName>
        <fullName evidence="1">Uncharacterized protein</fullName>
    </submittedName>
</protein>
<name>A0ACC1C1Q0_9ROSI</name>
<organism evidence="1 2">
    <name type="scientific">Pistacia atlantica</name>
    <dbReference type="NCBI Taxonomy" id="434234"/>
    <lineage>
        <taxon>Eukaryota</taxon>
        <taxon>Viridiplantae</taxon>
        <taxon>Streptophyta</taxon>
        <taxon>Embryophyta</taxon>
        <taxon>Tracheophyta</taxon>
        <taxon>Spermatophyta</taxon>
        <taxon>Magnoliopsida</taxon>
        <taxon>eudicotyledons</taxon>
        <taxon>Gunneridae</taxon>
        <taxon>Pentapetalae</taxon>
        <taxon>rosids</taxon>
        <taxon>malvids</taxon>
        <taxon>Sapindales</taxon>
        <taxon>Anacardiaceae</taxon>
        <taxon>Pistacia</taxon>
    </lineage>
</organism>
<gene>
    <name evidence="1" type="ORF">Patl1_19253</name>
</gene>
<evidence type="ECO:0000313" key="1">
    <source>
        <dbReference type="EMBL" id="KAJ0105883.1"/>
    </source>
</evidence>
<dbReference type="Proteomes" id="UP001164250">
    <property type="component" value="Chromosome 2"/>
</dbReference>
<dbReference type="EMBL" id="CM047898">
    <property type="protein sequence ID" value="KAJ0105883.1"/>
    <property type="molecule type" value="Genomic_DNA"/>
</dbReference>
<comment type="caution">
    <text evidence="1">The sequence shown here is derived from an EMBL/GenBank/DDBJ whole genome shotgun (WGS) entry which is preliminary data.</text>
</comment>